<proteinExistence type="inferred from homology"/>
<evidence type="ECO:0000259" key="13">
    <source>
        <dbReference type="Pfam" id="PF00593"/>
    </source>
</evidence>
<evidence type="ECO:0000256" key="4">
    <source>
        <dbReference type="ARBA" id="ARBA00022496"/>
    </source>
</evidence>
<reference evidence="16" key="1">
    <citation type="submission" date="2016-11" db="EMBL/GenBank/DDBJ databases">
        <authorList>
            <person name="Varghese N."/>
            <person name="Submissions S."/>
        </authorList>
    </citation>
    <scope>NUCLEOTIDE SEQUENCE [LARGE SCALE GENOMIC DNA]</scope>
    <source>
        <strain evidence="16">DSM 25330</strain>
    </source>
</reference>
<keyword evidence="6" id="KW-0408">Iron</keyword>
<feature type="domain" description="TonB-dependent receptor plug" evidence="14">
    <location>
        <begin position="77"/>
        <end position="184"/>
    </location>
</feature>
<accession>A0A1M5JPH7</accession>
<organism evidence="15 16">
    <name type="scientific">Winogradskyella jejuensis</name>
    <dbReference type="NCBI Taxonomy" id="1089305"/>
    <lineage>
        <taxon>Bacteria</taxon>
        <taxon>Pseudomonadati</taxon>
        <taxon>Bacteroidota</taxon>
        <taxon>Flavobacteriia</taxon>
        <taxon>Flavobacteriales</taxon>
        <taxon>Flavobacteriaceae</taxon>
        <taxon>Winogradskyella</taxon>
    </lineage>
</organism>
<dbReference type="Gene3D" id="2.170.130.10">
    <property type="entry name" value="TonB-dependent receptor, plug domain"/>
    <property type="match status" value="1"/>
</dbReference>
<dbReference type="Pfam" id="PF07715">
    <property type="entry name" value="Plug"/>
    <property type="match status" value="1"/>
</dbReference>
<dbReference type="Proteomes" id="UP000184522">
    <property type="component" value="Unassembled WGS sequence"/>
</dbReference>
<keyword evidence="3 11" id="KW-1134">Transmembrane beta strand</keyword>
<keyword evidence="7" id="KW-0406">Ion transport</keyword>
<keyword evidence="4" id="KW-0410">Iron transport</keyword>
<comment type="similarity">
    <text evidence="11 12">Belongs to the TonB-dependent receptor family.</text>
</comment>
<dbReference type="InterPro" id="IPR037066">
    <property type="entry name" value="Plug_dom_sf"/>
</dbReference>
<keyword evidence="10 11" id="KW-0998">Cell outer membrane</keyword>
<feature type="domain" description="TonB-dependent receptor-like beta-barrel" evidence="13">
    <location>
        <begin position="244"/>
        <end position="679"/>
    </location>
</feature>
<evidence type="ECO:0000256" key="7">
    <source>
        <dbReference type="ARBA" id="ARBA00023065"/>
    </source>
</evidence>
<evidence type="ECO:0000256" key="10">
    <source>
        <dbReference type="ARBA" id="ARBA00023237"/>
    </source>
</evidence>
<evidence type="ECO:0000256" key="2">
    <source>
        <dbReference type="ARBA" id="ARBA00022448"/>
    </source>
</evidence>
<protein>
    <submittedName>
        <fullName evidence="15">Iron complex outermembrane recepter protein</fullName>
    </submittedName>
</protein>
<evidence type="ECO:0000256" key="12">
    <source>
        <dbReference type="RuleBase" id="RU003357"/>
    </source>
</evidence>
<evidence type="ECO:0000256" key="8">
    <source>
        <dbReference type="ARBA" id="ARBA00023077"/>
    </source>
</evidence>
<comment type="subcellular location">
    <subcellularLocation>
        <location evidence="1 11">Cell outer membrane</location>
        <topology evidence="1 11">Multi-pass membrane protein</topology>
    </subcellularLocation>
</comment>
<dbReference type="InterPro" id="IPR036942">
    <property type="entry name" value="Beta-barrel_TonB_sf"/>
</dbReference>
<dbReference type="EMBL" id="FQWS01000001">
    <property type="protein sequence ID" value="SHG42315.1"/>
    <property type="molecule type" value="Genomic_DNA"/>
</dbReference>
<dbReference type="InterPro" id="IPR012910">
    <property type="entry name" value="Plug_dom"/>
</dbReference>
<keyword evidence="16" id="KW-1185">Reference proteome</keyword>
<dbReference type="InterPro" id="IPR039426">
    <property type="entry name" value="TonB-dep_rcpt-like"/>
</dbReference>
<dbReference type="PANTHER" id="PTHR32552">
    <property type="entry name" value="FERRICHROME IRON RECEPTOR-RELATED"/>
    <property type="match status" value="1"/>
</dbReference>
<dbReference type="Pfam" id="PF00593">
    <property type="entry name" value="TonB_dep_Rec_b-barrel"/>
    <property type="match status" value="1"/>
</dbReference>
<keyword evidence="8 12" id="KW-0798">TonB box</keyword>
<dbReference type="InterPro" id="IPR000531">
    <property type="entry name" value="Beta-barrel_TonB"/>
</dbReference>
<evidence type="ECO:0000256" key="1">
    <source>
        <dbReference type="ARBA" id="ARBA00004571"/>
    </source>
</evidence>
<keyword evidence="2 11" id="KW-0813">Transport</keyword>
<dbReference type="RefSeq" id="WP_234969221.1">
    <property type="nucleotide sequence ID" value="NZ_FQWS01000001.1"/>
</dbReference>
<dbReference type="Gene3D" id="2.40.170.20">
    <property type="entry name" value="TonB-dependent receptor, beta-barrel domain"/>
    <property type="match status" value="1"/>
</dbReference>
<keyword evidence="9 11" id="KW-0472">Membrane</keyword>
<evidence type="ECO:0000313" key="15">
    <source>
        <dbReference type="EMBL" id="SHG42315.1"/>
    </source>
</evidence>
<evidence type="ECO:0000313" key="16">
    <source>
        <dbReference type="Proteomes" id="UP000184522"/>
    </source>
</evidence>
<dbReference type="PANTHER" id="PTHR32552:SF81">
    <property type="entry name" value="TONB-DEPENDENT OUTER MEMBRANE RECEPTOR"/>
    <property type="match status" value="1"/>
</dbReference>
<evidence type="ECO:0000256" key="5">
    <source>
        <dbReference type="ARBA" id="ARBA00022692"/>
    </source>
</evidence>
<gene>
    <name evidence="15" type="ORF">SAMN05444148_0101</name>
</gene>
<evidence type="ECO:0000256" key="9">
    <source>
        <dbReference type="ARBA" id="ARBA00023136"/>
    </source>
</evidence>
<evidence type="ECO:0000259" key="14">
    <source>
        <dbReference type="Pfam" id="PF07715"/>
    </source>
</evidence>
<dbReference type="GO" id="GO:0009279">
    <property type="term" value="C:cell outer membrane"/>
    <property type="evidence" value="ECO:0007669"/>
    <property type="project" value="UniProtKB-SubCell"/>
</dbReference>
<name>A0A1M5JPH7_9FLAO</name>
<evidence type="ECO:0000256" key="6">
    <source>
        <dbReference type="ARBA" id="ARBA00023004"/>
    </source>
</evidence>
<dbReference type="STRING" id="1089305.SAMN05444148_0101"/>
<evidence type="ECO:0000256" key="11">
    <source>
        <dbReference type="PROSITE-ProRule" id="PRU01360"/>
    </source>
</evidence>
<sequence length="729" mass="81752">MSIPNVSITSETQKTIYTDELGFFEIENLGLYLFKRLGYETQIVTINSKEFIVVQLKLKPSELNEVIIDASHIPKPLKTATVTSTIISERDIELGNDLNISQAINRAPGIFMQSGALNTNRLTIRGIGSRNLFGTSKIRAYFKDIPLTNGSGETNIEDFELNAISQIKITKGATSSVYGAGLGGTIQLNPTNAYLNASSVNTELTIGSFDLYKSTINFNHGTSKNGFRGIYSNTSSDGYRDNNNYNRQTITLTSNHFINEKNELTFLGSHLDLKAFIPSSINQDAFKSNPSAAAFTWRQAQGFEDSQRGIIGLTWNHTFSPKIKQITSIFSSFRNGYEPRPFNILDENTFAYGIRSRLLGNTQLFGKPLTYTFGGEFFKDNYKSKTFQNLYDDFSSGTGSVQGNELSNFEEDRQYYNLFFEVNYQLSEKATLVAGLNYNQTQYDLEDNFPISINNPDQSGTFKFDGIFSPKLGLSYLISNNVSVYSNVSQGFSPISLNETLLPDGQINNDLEPETGWNYEIGTRGQIFKNKIQFNLAIYRLDVRNLLVARRTAEDEFVGVNAGQTLHDGIEFSLNSNIVNIKNLKLNSFFNYSLNNYKFEDFVDGDNDFSGNDLTGVPSNILNAGLDVSTKIGFYGNINFQHVGEQPITDNNSLYSDSYNLTNIKIGYKNVFSEKISLNIFYGLDNIFDEKYASQILINARGFGGSEPRYFYPGNPVNYYAGINFNYTF</sequence>
<keyword evidence="5 11" id="KW-0812">Transmembrane</keyword>
<evidence type="ECO:0000256" key="3">
    <source>
        <dbReference type="ARBA" id="ARBA00022452"/>
    </source>
</evidence>
<dbReference type="PROSITE" id="PS52016">
    <property type="entry name" value="TONB_DEPENDENT_REC_3"/>
    <property type="match status" value="1"/>
</dbReference>
<dbReference type="AlphaFoldDB" id="A0A1M5JPH7"/>
<dbReference type="SUPFAM" id="SSF56935">
    <property type="entry name" value="Porins"/>
    <property type="match status" value="1"/>
</dbReference>
<dbReference type="GO" id="GO:0006826">
    <property type="term" value="P:iron ion transport"/>
    <property type="evidence" value="ECO:0007669"/>
    <property type="project" value="UniProtKB-KW"/>
</dbReference>